<reference evidence="10 11" key="1">
    <citation type="submission" date="2019-07" db="EMBL/GenBank/DDBJ databases">
        <title>De Novo Assembly of kiwifruit Actinidia rufa.</title>
        <authorList>
            <person name="Sugita-Konishi S."/>
            <person name="Sato K."/>
            <person name="Mori E."/>
            <person name="Abe Y."/>
            <person name="Kisaki G."/>
            <person name="Hamano K."/>
            <person name="Suezawa K."/>
            <person name="Otani M."/>
            <person name="Fukuda T."/>
            <person name="Manabe T."/>
            <person name="Gomi K."/>
            <person name="Tabuchi M."/>
            <person name="Akimitsu K."/>
            <person name="Kataoka I."/>
        </authorList>
    </citation>
    <scope>NUCLEOTIDE SEQUENCE [LARGE SCALE GENOMIC DNA]</scope>
    <source>
        <strain evidence="11">cv. Fuchu</strain>
    </source>
</reference>
<comment type="subcellular location">
    <subcellularLocation>
        <location evidence="1">Nucleus</location>
    </subcellularLocation>
</comment>
<evidence type="ECO:0000313" key="10">
    <source>
        <dbReference type="EMBL" id="GFY87469.1"/>
    </source>
</evidence>
<dbReference type="SUPFAM" id="SSF51182">
    <property type="entry name" value="RmlC-like cupins"/>
    <property type="match status" value="1"/>
</dbReference>
<evidence type="ECO:0000256" key="3">
    <source>
        <dbReference type="ARBA" id="ARBA00023015"/>
    </source>
</evidence>
<dbReference type="Proteomes" id="UP000585474">
    <property type="component" value="Unassembled WGS sequence"/>
</dbReference>
<dbReference type="SUPFAM" id="SSF54447">
    <property type="entry name" value="ssDNA-binding transcriptional regulator domain"/>
    <property type="match status" value="1"/>
</dbReference>
<evidence type="ECO:0000259" key="8">
    <source>
        <dbReference type="Pfam" id="PF00190"/>
    </source>
</evidence>
<dbReference type="Gene3D" id="2.30.31.10">
    <property type="entry name" value="Transcriptional Coactivator Pc4, Chain A"/>
    <property type="match status" value="1"/>
</dbReference>
<dbReference type="InterPro" id="IPR014710">
    <property type="entry name" value="RmlC-like_jellyroll"/>
</dbReference>
<accession>A0A7J0ENB2</accession>
<proteinExistence type="inferred from homology"/>
<dbReference type="AlphaFoldDB" id="A0A7J0ENB2"/>
<dbReference type="OrthoDB" id="2505440at2759"/>
<feature type="domain" description="Transcriptional coactivator p15 (PC4) C-terminal" evidence="9">
    <location>
        <begin position="103"/>
        <end position="140"/>
    </location>
</feature>
<evidence type="ECO:0000256" key="5">
    <source>
        <dbReference type="ARBA" id="ARBA00023163"/>
    </source>
</evidence>
<keyword evidence="11" id="KW-1185">Reference proteome</keyword>
<evidence type="ECO:0000256" key="6">
    <source>
        <dbReference type="ARBA" id="ARBA00023242"/>
    </source>
</evidence>
<name>A0A7J0ENB2_9ERIC</name>
<protein>
    <submittedName>
        <fullName evidence="10">SsDNA-binding transcriptional regulator</fullName>
    </submittedName>
</protein>
<gene>
    <name evidence="10" type="ORF">Acr_05g0011080</name>
</gene>
<dbReference type="InterPro" id="IPR003173">
    <property type="entry name" value="PC4_C"/>
</dbReference>
<comment type="similarity">
    <text evidence="2">Belongs to the transcriptional coactivator PC4 family.</text>
</comment>
<dbReference type="EMBL" id="BJWL01000005">
    <property type="protein sequence ID" value="GFY87469.1"/>
    <property type="molecule type" value="Genomic_DNA"/>
</dbReference>
<keyword evidence="4 10" id="KW-0238">DNA-binding</keyword>
<dbReference type="GO" id="GO:0003713">
    <property type="term" value="F:transcription coactivator activity"/>
    <property type="evidence" value="ECO:0007669"/>
    <property type="project" value="InterPro"/>
</dbReference>
<keyword evidence="3" id="KW-0805">Transcription regulation</keyword>
<dbReference type="Pfam" id="PF00190">
    <property type="entry name" value="Cupin_1"/>
    <property type="match status" value="1"/>
</dbReference>
<feature type="region of interest" description="Disordered" evidence="7">
    <location>
        <begin position="64"/>
        <end position="99"/>
    </location>
</feature>
<sequence>MDKTNAVAIAGLSSQKPGVITFAKSVFGLDPKISADVLTKAFQIDNKLVEYLQFIPFYIHEPMSKRGKRKDEEGYASDGEAPPKKASKKDSGDDSDDDNIVICEISKNRRVSVRNWQGKVVVDIREFYVKDGKQLPGKKGPFLSALSNHF</sequence>
<evidence type="ECO:0000256" key="2">
    <source>
        <dbReference type="ARBA" id="ARBA00009001"/>
    </source>
</evidence>
<evidence type="ECO:0000313" key="11">
    <source>
        <dbReference type="Proteomes" id="UP000585474"/>
    </source>
</evidence>
<organism evidence="10 11">
    <name type="scientific">Actinidia rufa</name>
    <dbReference type="NCBI Taxonomy" id="165716"/>
    <lineage>
        <taxon>Eukaryota</taxon>
        <taxon>Viridiplantae</taxon>
        <taxon>Streptophyta</taxon>
        <taxon>Embryophyta</taxon>
        <taxon>Tracheophyta</taxon>
        <taxon>Spermatophyta</taxon>
        <taxon>Magnoliopsida</taxon>
        <taxon>eudicotyledons</taxon>
        <taxon>Gunneridae</taxon>
        <taxon>Pentapetalae</taxon>
        <taxon>asterids</taxon>
        <taxon>Ericales</taxon>
        <taxon>Actinidiaceae</taxon>
        <taxon>Actinidia</taxon>
    </lineage>
</organism>
<dbReference type="PANTHER" id="PTHR13215">
    <property type="entry name" value="RNA POLYMERASE II TRANSCRIPTIONAL COACTIVATOR"/>
    <property type="match status" value="1"/>
</dbReference>
<dbReference type="InterPro" id="IPR011051">
    <property type="entry name" value="RmlC_Cupin_sf"/>
</dbReference>
<keyword evidence="5" id="KW-0804">Transcription</keyword>
<dbReference type="InterPro" id="IPR045125">
    <property type="entry name" value="Sub1/Tcp4-like"/>
</dbReference>
<dbReference type="InterPro" id="IPR006045">
    <property type="entry name" value="Cupin_1"/>
</dbReference>
<dbReference type="GO" id="GO:0060261">
    <property type="term" value="P:positive regulation of transcription initiation by RNA polymerase II"/>
    <property type="evidence" value="ECO:0007669"/>
    <property type="project" value="InterPro"/>
</dbReference>
<dbReference type="InterPro" id="IPR009044">
    <property type="entry name" value="ssDNA-bd_transcriptional_reg"/>
</dbReference>
<evidence type="ECO:0000256" key="4">
    <source>
        <dbReference type="ARBA" id="ARBA00023125"/>
    </source>
</evidence>
<comment type="caution">
    <text evidence="10">The sequence shown here is derived from an EMBL/GenBank/DDBJ whole genome shotgun (WGS) entry which is preliminary data.</text>
</comment>
<evidence type="ECO:0000256" key="7">
    <source>
        <dbReference type="SAM" id="MobiDB-lite"/>
    </source>
</evidence>
<dbReference type="Pfam" id="PF02229">
    <property type="entry name" value="PC4"/>
    <property type="match status" value="1"/>
</dbReference>
<evidence type="ECO:0000256" key="1">
    <source>
        <dbReference type="ARBA" id="ARBA00004123"/>
    </source>
</evidence>
<keyword evidence="6" id="KW-0539">Nucleus</keyword>
<dbReference type="GO" id="GO:0005634">
    <property type="term" value="C:nucleus"/>
    <property type="evidence" value="ECO:0007669"/>
    <property type="project" value="UniProtKB-SubCell"/>
</dbReference>
<evidence type="ECO:0000259" key="9">
    <source>
        <dbReference type="Pfam" id="PF02229"/>
    </source>
</evidence>
<feature type="domain" description="Cupin type-1" evidence="8">
    <location>
        <begin position="3"/>
        <end position="48"/>
    </location>
</feature>
<dbReference type="GO" id="GO:0003677">
    <property type="term" value="F:DNA binding"/>
    <property type="evidence" value="ECO:0007669"/>
    <property type="project" value="UniProtKB-KW"/>
</dbReference>
<dbReference type="Gene3D" id="2.60.120.10">
    <property type="entry name" value="Jelly Rolls"/>
    <property type="match status" value="1"/>
</dbReference>